<sequence>MPTSATSSPPSNTTRSPPHQLLRRLTTTAACSESKLKALRELKNQIIGNPTRKLAYLRLNAVSAVVSILQLCFHNNNDDDVSGHLRGFNYVSGHVRGVFGDVNVVGRGFGDVSGHVRGFVDDVNVVGRGLDDVNNVGGVFDDVRGHVRGFVDDVNDVLDDVKDVGRGFGDDVKDVGGGFGDDVKDVIVIQGAAVIGSFACGLDEGAKAVMEAGAFDLLLKLMPHPNFKVVDAVARALKLIYQSKFAPKFDFLQEKNMEYLILLLNNENENLTGLGASIITHSCQTNAEQKVLSDTGATERLLVLLRGSLAQRDASLESLASIFKDNREVTSKFVGPGNGRMLRDIVDLTKDKCPRTRLLACILLIVIRNADPLYLQEIQVKIKLIEVLFELVHDSGQVGDEAPFALSKLISDNEEVQKLAFDANGVDRLCDCFNKYLSLPRRLEGIFLALADLCSKLECCRSRFLALKGLDFVVEALGHDRAEVRAATCICLRNVTRSIKNLSAHEFMNETLIHLLLPLLCDKSYSVQVAAFGAINNIVVDCMPHKTVALRSGVVKILAGLSKSMDSTIRLNSVRALKNLMFLASCNCKQEILLELTLSTLTSLICDSEASVQEQALSLVRNLVDGSVDSIDYVLAEDCLLLNAVKRQLENRSKDEVLVQAVYVLGNVASGNELHKEAVMQLIFPQKDDKNESVICNLLKSNDSRLRTAVGWLLINLTLPDNPGTCDRVTTLRDVGIVSLLKNMMNDRCMDAKLRAKTAHYQVIEHGD</sequence>
<accession>A0AAV3PAL5</accession>
<gene>
    <name evidence="6" type="ORF">LIER_07060</name>
</gene>
<dbReference type="GO" id="GO:0043161">
    <property type="term" value="P:proteasome-mediated ubiquitin-dependent protein catabolic process"/>
    <property type="evidence" value="ECO:0007669"/>
    <property type="project" value="TreeGrafter"/>
</dbReference>
<dbReference type="InterPro" id="IPR038739">
    <property type="entry name" value="ARMC8/Vid28"/>
</dbReference>
<dbReference type="PANTHER" id="PTHR15651">
    <property type="entry name" value="ARMADILLO REPEAT-CONTAINING PROTEIN 8"/>
    <property type="match status" value="1"/>
</dbReference>
<dbReference type="InterPro" id="IPR016024">
    <property type="entry name" value="ARM-type_fold"/>
</dbReference>
<dbReference type="Proteomes" id="UP001454036">
    <property type="component" value="Unassembled WGS sequence"/>
</dbReference>
<evidence type="ECO:0000313" key="6">
    <source>
        <dbReference type="EMBL" id="GAA0147335.1"/>
    </source>
</evidence>
<evidence type="ECO:0000256" key="2">
    <source>
        <dbReference type="ARBA" id="ARBA00004496"/>
    </source>
</evidence>
<keyword evidence="7" id="KW-1185">Reference proteome</keyword>
<dbReference type="Gene3D" id="1.25.10.10">
    <property type="entry name" value="Leucine-rich Repeat Variant"/>
    <property type="match status" value="2"/>
</dbReference>
<evidence type="ECO:0000256" key="3">
    <source>
        <dbReference type="ARBA" id="ARBA00022490"/>
    </source>
</evidence>
<evidence type="ECO:0000256" key="5">
    <source>
        <dbReference type="ARBA" id="ARBA00023242"/>
    </source>
</evidence>
<comment type="subcellular location">
    <subcellularLocation>
        <location evidence="2">Cytoplasm</location>
    </subcellularLocation>
    <subcellularLocation>
        <location evidence="1">Nucleus</location>
    </subcellularLocation>
</comment>
<dbReference type="PANTHER" id="PTHR15651:SF7">
    <property type="entry name" value="ARMADILLO REPEAT-CONTAINING PROTEIN 8"/>
    <property type="match status" value="1"/>
</dbReference>
<keyword evidence="3" id="KW-0963">Cytoplasm</keyword>
<dbReference type="AlphaFoldDB" id="A0AAV3PAL5"/>
<evidence type="ECO:0000313" key="7">
    <source>
        <dbReference type="Proteomes" id="UP001454036"/>
    </source>
</evidence>
<dbReference type="InterPro" id="IPR011989">
    <property type="entry name" value="ARM-like"/>
</dbReference>
<evidence type="ECO:0000256" key="4">
    <source>
        <dbReference type="ARBA" id="ARBA00022737"/>
    </source>
</evidence>
<dbReference type="GO" id="GO:0005634">
    <property type="term" value="C:nucleus"/>
    <property type="evidence" value="ECO:0007669"/>
    <property type="project" value="UniProtKB-SubCell"/>
</dbReference>
<proteinExistence type="predicted"/>
<dbReference type="EMBL" id="BAABME010001067">
    <property type="protein sequence ID" value="GAA0147335.1"/>
    <property type="molecule type" value="Genomic_DNA"/>
</dbReference>
<comment type="caution">
    <text evidence="6">The sequence shown here is derived from an EMBL/GenBank/DDBJ whole genome shotgun (WGS) entry which is preliminary data.</text>
</comment>
<organism evidence="6 7">
    <name type="scientific">Lithospermum erythrorhizon</name>
    <name type="common">Purple gromwell</name>
    <name type="synonym">Lithospermum officinale var. erythrorhizon</name>
    <dbReference type="NCBI Taxonomy" id="34254"/>
    <lineage>
        <taxon>Eukaryota</taxon>
        <taxon>Viridiplantae</taxon>
        <taxon>Streptophyta</taxon>
        <taxon>Embryophyta</taxon>
        <taxon>Tracheophyta</taxon>
        <taxon>Spermatophyta</taxon>
        <taxon>Magnoliopsida</taxon>
        <taxon>eudicotyledons</taxon>
        <taxon>Gunneridae</taxon>
        <taxon>Pentapetalae</taxon>
        <taxon>asterids</taxon>
        <taxon>lamiids</taxon>
        <taxon>Boraginales</taxon>
        <taxon>Boraginaceae</taxon>
        <taxon>Boraginoideae</taxon>
        <taxon>Lithospermeae</taxon>
        <taxon>Lithospermum</taxon>
    </lineage>
</organism>
<evidence type="ECO:0008006" key="8">
    <source>
        <dbReference type="Google" id="ProtNLM"/>
    </source>
</evidence>
<dbReference type="GO" id="GO:0005737">
    <property type="term" value="C:cytoplasm"/>
    <property type="evidence" value="ECO:0007669"/>
    <property type="project" value="UniProtKB-SubCell"/>
</dbReference>
<evidence type="ECO:0000256" key="1">
    <source>
        <dbReference type="ARBA" id="ARBA00004123"/>
    </source>
</evidence>
<name>A0AAV3PAL5_LITER</name>
<dbReference type="InterPro" id="IPR000225">
    <property type="entry name" value="Armadillo"/>
</dbReference>
<keyword evidence="5" id="KW-0539">Nucleus</keyword>
<dbReference type="SMART" id="SM00185">
    <property type="entry name" value="ARM"/>
    <property type="match status" value="6"/>
</dbReference>
<protein>
    <recommendedName>
        <fullName evidence="8">Armadillo repeat-containing protein 8</fullName>
    </recommendedName>
</protein>
<reference evidence="6 7" key="1">
    <citation type="submission" date="2024-01" db="EMBL/GenBank/DDBJ databases">
        <title>The complete chloroplast genome sequence of Lithospermum erythrorhizon: insights into the phylogenetic relationship among Boraginaceae species and the maternal lineages of purple gromwells.</title>
        <authorList>
            <person name="Okada T."/>
            <person name="Watanabe K."/>
        </authorList>
    </citation>
    <scope>NUCLEOTIDE SEQUENCE [LARGE SCALE GENOMIC DNA]</scope>
</reference>
<dbReference type="SUPFAM" id="SSF48371">
    <property type="entry name" value="ARM repeat"/>
    <property type="match status" value="1"/>
</dbReference>
<keyword evidence="4" id="KW-0677">Repeat</keyword>
<dbReference type="GO" id="GO:0034657">
    <property type="term" value="C:GID complex"/>
    <property type="evidence" value="ECO:0007669"/>
    <property type="project" value="TreeGrafter"/>
</dbReference>